<dbReference type="AlphaFoldDB" id="A0AA91Q132"/>
<reference evidence="3 4" key="1">
    <citation type="submission" date="2017-04" db="EMBL/GenBank/DDBJ databases">
        <title>Draft genome of the yeast Clavispora lusitaniae type strain CBS 6936.</title>
        <authorList>
            <person name="Durrens P."/>
            <person name="Klopp C."/>
            <person name="Biteau N."/>
            <person name="Fitton-Ouhabi V."/>
            <person name="Dementhon K."/>
            <person name="Accoceberry I."/>
            <person name="Sherman D.J."/>
            <person name="Noel T."/>
        </authorList>
    </citation>
    <scope>NUCLEOTIDE SEQUENCE [LARGE SCALE GENOMIC DNA]</scope>
    <source>
        <strain evidence="3 4">CBS 6936</strain>
    </source>
</reference>
<comment type="caution">
    <text evidence="3">The sequence shown here is derived from an EMBL/GenBank/DDBJ whole genome shotgun (WGS) entry which is preliminary data.</text>
</comment>
<keyword evidence="2" id="KW-0732">Signal</keyword>
<protein>
    <submittedName>
        <fullName evidence="3">Uncharacterized protein</fullName>
    </submittedName>
</protein>
<sequence length="355" mass="39997">MLLLGFLAFSQIFGIVESHAIPKVGSSVHLSSLEKRADLFQTLEDTLGRINKYTETEGSIYLQKGDESRSSLSIPINLQVYPPGMAGKTKIAQNIMIEQGCEGNVVIMDSNEKEPPYSFRAGLCISINRDMNKPKVHLGEFSVSGASNMELRQLLRLAGDIDLHQDLDSMLAVCFNQDSKENEKCLKIDEINHALLPFTVLSKRELDDSDGPINEVGSILDHEKGKSRLVEMLEDFVGESINHKISEKFNALSGHDLKRVYDWKKEMEEAFDDSLQYSFQRIDKDYLVKRDDSESMLAQEADIETDSRTSDVSISSDPEQSTPASENCYPVTWFNIFRHSVFGTHLCQQENLQAM</sequence>
<dbReference type="KEGG" id="clus:A9F13_06g03146"/>
<dbReference type="EMBL" id="LYUB02000006">
    <property type="protein sequence ID" value="OVF09157.1"/>
    <property type="molecule type" value="Genomic_DNA"/>
</dbReference>
<accession>A0AA91Q132</accession>
<feature type="chain" id="PRO_5041658244" evidence="2">
    <location>
        <begin position="19"/>
        <end position="355"/>
    </location>
</feature>
<feature type="signal peptide" evidence="2">
    <location>
        <begin position="1"/>
        <end position="18"/>
    </location>
</feature>
<gene>
    <name evidence="3" type="ORF">A9F13_06g03146</name>
</gene>
<feature type="compositionally biased region" description="Polar residues" evidence="1">
    <location>
        <begin position="310"/>
        <end position="325"/>
    </location>
</feature>
<name>A0AA91Q132_CLALS</name>
<organism evidence="3 4">
    <name type="scientific">Clavispora lusitaniae</name>
    <name type="common">Candida lusitaniae</name>
    <dbReference type="NCBI Taxonomy" id="36911"/>
    <lineage>
        <taxon>Eukaryota</taxon>
        <taxon>Fungi</taxon>
        <taxon>Dikarya</taxon>
        <taxon>Ascomycota</taxon>
        <taxon>Saccharomycotina</taxon>
        <taxon>Pichiomycetes</taxon>
        <taxon>Metschnikowiaceae</taxon>
        <taxon>Clavispora</taxon>
    </lineage>
</organism>
<evidence type="ECO:0000313" key="4">
    <source>
        <dbReference type="Proteomes" id="UP000195602"/>
    </source>
</evidence>
<evidence type="ECO:0000256" key="2">
    <source>
        <dbReference type="SAM" id="SignalP"/>
    </source>
</evidence>
<dbReference type="Proteomes" id="UP000195602">
    <property type="component" value="Unassembled WGS sequence"/>
</dbReference>
<feature type="region of interest" description="Disordered" evidence="1">
    <location>
        <begin position="297"/>
        <end position="325"/>
    </location>
</feature>
<evidence type="ECO:0000256" key="1">
    <source>
        <dbReference type="SAM" id="MobiDB-lite"/>
    </source>
</evidence>
<evidence type="ECO:0000313" key="3">
    <source>
        <dbReference type="EMBL" id="OVF09157.1"/>
    </source>
</evidence>
<proteinExistence type="predicted"/>